<dbReference type="AlphaFoldDB" id="A0A397V255"/>
<evidence type="ECO:0000313" key="2">
    <source>
        <dbReference type="Proteomes" id="UP000266673"/>
    </source>
</evidence>
<keyword evidence="2" id="KW-1185">Reference proteome</keyword>
<reference evidence="1 2" key="1">
    <citation type="submission" date="2018-06" db="EMBL/GenBank/DDBJ databases">
        <title>Comparative genomics reveals the genomic features of Rhizophagus irregularis, R. cerebriforme, R. diaphanum and Gigaspora rosea, and their symbiotic lifestyle signature.</title>
        <authorList>
            <person name="Morin E."/>
            <person name="San Clemente H."/>
            <person name="Chen E.C.H."/>
            <person name="De La Providencia I."/>
            <person name="Hainaut M."/>
            <person name="Kuo A."/>
            <person name="Kohler A."/>
            <person name="Murat C."/>
            <person name="Tang N."/>
            <person name="Roy S."/>
            <person name="Loubradou J."/>
            <person name="Henrissat B."/>
            <person name="Grigoriev I.V."/>
            <person name="Corradi N."/>
            <person name="Roux C."/>
            <person name="Martin F.M."/>
        </authorList>
    </citation>
    <scope>NUCLEOTIDE SEQUENCE [LARGE SCALE GENOMIC DNA]</scope>
    <source>
        <strain evidence="1 2">DAOM 194757</strain>
    </source>
</reference>
<dbReference type="Proteomes" id="UP000266673">
    <property type="component" value="Unassembled WGS sequence"/>
</dbReference>
<evidence type="ECO:0000313" key="1">
    <source>
        <dbReference type="EMBL" id="RIB16082.1"/>
    </source>
</evidence>
<dbReference type="EMBL" id="QKWP01000703">
    <property type="protein sequence ID" value="RIB16082.1"/>
    <property type="molecule type" value="Genomic_DNA"/>
</dbReference>
<name>A0A397V255_9GLOM</name>
<protein>
    <submittedName>
        <fullName evidence="1">Uncharacterized protein</fullName>
    </submittedName>
</protein>
<gene>
    <name evidence="1" type="ORF">C2G38_2038865</name>
</gene>
<proteinExistence type="predicted"/>
<comment type="caution">
    <text evidence="1">The sequence shown here is derived from an EMBL/GenBank/DDBJ whole genome shotgun (WGS) entry which is preliminary data.</text>
</comment>
<accession>A0A397V255</accession>
<dbReference type="OrthoDB" id="2443522at2759"/>
<organism evidence="1 2">
    <name type="scientific">Gigaspora rosea</name>
    <dbReference type="NCBI Taxonomy" id="44941"/>
    <lineage>
        <taxon>Eukaryota</taxon>
        <taxon>Fungi</taxon>
        <taxon>Fungi incertae sedis</taxon>
        <taxon>Mucoromycota</taxon>
        <taxon>Glomeromycotina</taxon>
        <taxon>Glomeromycetes</taxon>
        <taxon>Diversisporales</taxon>
        <taxon>Gigasporaceae</taxon>
        <taxon>Gigaspora</taxon>
    </lineage>
</organism>
<sequence>MHMLENAYKRNYLSLFLAASVNQIAPQRNKFRVAFSTAKTAINIALETKSDDELVRLLKDFILDKRSISNNNNNSEEIESSEIQNKDGIKTLQQHLIDQTNDPHVTKIRGAPSKKRIQSAIEMLKGKTIVQEITSQVSNMQESCTAETSLRPQRKC</sequence>